<reference evidence="2" key="1">
    <citation type="submission" date="2022-05" db="EMBL/GenBank/DDBJ databases">
        <authorList>
            <person name="Jo J.-H."/>
            <person name="Im W.-T."/>
        </authorList>
    </citation>
    <scope>NUCLEOTIDE SEQUENCE</scope>
    <source>
        <strain evidence="2">RG327</strain>
    </source>
</reference>
<keyword evidence="3" id="KW-1185">Reference proteome</keyword>
<gene>
    <name evidence="2" type="ORF">LZ519_04595</name>
</gene>
<dbReference type="Proteomes" id="UP001165343">
    <property type="component" value="Unassembled WGS sequence"/>
</dbReference>
<keyword evidence="1" id="KW-0472">Membrane</keyword>
<evidence type="ECO:0000256" key="1">
    <source>
        <dbReference type="SAM" id="Phobius"/>
    </source>
</evidence>
<keyword evidence="1" id="KW-1133">Transmembrane helix</keyword>
<accession>A0ABT0RE91</accession>
<evidence type="ECO:0000313" key="3">
    <source>
        <dbReference type="Proteomes" id="UP001165343"/>
    </source>
</evidence>
<organism evidence="2 3">
    <name type="scientific">Sphingomonas anseongensis</name>
    <dbReference type="NCBI Taxonomy" id="2908207"/>
    <lineage>
        <taxon>Bacteria</taxon>
        <taxon>Pseudomonadati</taxon>
        <taxon>Pseudomonadota</taxon>
        <taxon>Alphaproteobacteria</taxon>
        <taxon>Sphingomonadales</taxon>
        <taxon>Sphingomonadaceae</taxon>
        <taxon>Sphingomonas</taxon>
    </lineage>
</organism>
<keyword evidence="1" id="KW-0812">Transmembrane</keyword>
<dbReference type="RefSeq" id="WP_249867542.1">
    <property type="nucleotide sequence ID" value="NZ_JAMGBC010000001.1"/>
</dbReference>
<comment type="caution">
    <text evidence="2">The sequence shown here is derived from an EMBL/GenBank/DDBJ whole genome shotgun (WGS) entry which is preliminary data.</text>
</comment>
<proteinExistence type="predicted"/>
<dbReference type="EMBL" id="JAMGBC010000001">
    <property type="protein sequence ID" value="MCL6678597.1"/>
    <property type="molecule type" value="Genomic_DNA"/>
</dbReference>
<feature type="transmembrane region" description="Helical" evidence="1">
    <location>
        <begin position="39"/>
        <end position="59"/>
    </location>
</feature>
<protein>
    <submittedName>
        <fullName evidence="2">Uncharacterized protein</fullName>
    </submittedName>
</protein>
<sequence>MKRSTPFTWIAAAIFAVMAIAHIYRLIQPFDVTIGSCVLPQWVSAVAAVITAGLSWMLCREARGTSGL</sequence>
<feature type="transmembrane region" description="Helical" evidence="1">
    <location>
        <begin position="7"/>
        <end position="27"/>
    </location>
</feature>
<evidence type="ECO:0000313" key="2">
    <source>
        <dbReference type="EMBL" id="MCL6678597.1"/>
    </source>
</evidence>
<name>A0ABT0RE91_9SPHN</name>